<evidence type="ECO:0000256" key="1">
    <source>
        <dbReference type="SAM" id="SignalP"/>
    </source>
</evidence>
<reference evidence="2 3" key="1">
    <citation type="submission" date="2019-10" db="EMBL/GenBank/DDBJ databases">
        <title>Vibrio sp. nov., isolated from Coralline algae surface.</title>
        <authorList>
            <person name="Geng Y."/>
            <person name="Zhang X."/>
        </authorList>
    </citation>
    <scope>NUCLEOTIDE SEQUENCE [LARGE SCALE GENOMIC DNA]</scope>
    <source>
        <strain evidence="2 3">SM1977</strain>
    </source>
</reference>
<feature type="chain" id="PRO_5024288230" description="Lipoprotein" evidence="1">
    <location>
        <begin position="28"/>
        <end position="148"/>
    </location>
</feature>
<sequence length="148" mass="15816">MKKLVVLAVLTATAVLTGCSAPAPYYASGVMVSNFGEEFTKSIKDKPFQGYGVATGGHAELNDSVLVMFINMDEGKTPLSEKDTQGFAVNSCANIANSGYARKLHGAIDRATNVTAFAIDVTVSRERDPKQLHGYSVCYTQKSATNKQ</sequence>
<gene>
    <name evidence="2" type="ORF">GFB47_14105</name>
</gene>
<proteinExistence type="predicted"/>
<dbReference type="Proteomes" id="UP000348942">
    <property type="component" value="Chromosome 2"/>
</dbReference>
<dbReference type="AlphaFoldDB" id="A0A5Q0TI80"/>
<evidence type="ECO:0000313" key="2">
    <source>
        <dbReference type="EMBL" id="QGA66550.1"/>
    </source>
</evidence>
<accession>A0A5Q0TI80</accession>
<dbReference type="RefSeq" id="WP_153448683.1">
    <property type="nucleotide sequence ID" value="NZ_CP045700.1"/>
</dbReference>
<organism evidence="2 3">
    <name type="scientific">Vibrio algicola</name>
    <dbReference type="NCBI Taxonomy" id="2662262"/>
    <lineage>
        <taxon>Bacteria</taxon>
        <taxon>Pseudomonadati</taxon>
        <taxon>Pseudomonadota</taxon>
        <taxon>Gammaproteobacteria</taxon>
        <taxon>Vibrionales</taxon>
        <taxon>Vibrionaceae</taxon>
        <taxon>Vibrio</taxon>
    </lineage>
</organism>
<name>A0A5Q0TI80_9VIBR</name>
<dbReference type="PROSITE" id="PS51257">
    <property type="entry name" value="PROKAR_LIPOPROTEIN"/>
    <property type="match status" value="1"/>
</dbReference>
<evidence type="ECO:0008006" key="4">
    <source>
        <dbReference type="Google" id="ProtNLM"/>
    </source>
</evidence>
<keyword evidence="3" id="KW-1185">Reference proteome</keyword>
<protein>
    <recommendedName>
        <fullName evidence="4">Lipoprotein</fullName>
    </recommendedName>
</protein>
<dbReference type="EMBL" id="CP045700">
    <property type="protein sequence ID" value="QGA66550.1"/>
    <property type="molecule type" value="Genomic_DNA"/>
</dbReference>
<feature type="signal peptide" evidence="1">
    <location>
        <begin position="1"/>
        <end position="27"/>
    </location>
</feature>
<keyword evidence="1" id="KW-0732">Signal</keyword>
<evidence type="ECO:0000313" key="3">
    <source>
        <dbReference type="Proteomes" id="UP000348942"/>
    </source>
</evidence>